<dbReference type="STRING" id="83401.SAMN05421742_10194"/>
<dbReference type="RefSeq" id="WP_092613972.1">
    <property type="nucleotide sequence ID" value="NZ_FNCV01000001.1"/>
</dbReference>
<dbReference type="EMBL" id="FNCV01000001">
    <property type="protein sequence ID" value="SDG38429.1"/>
    <property type="molecule type" value="Genomic_DNA"/>
</dbReference>
<gene>
    <name evidence="2" type="ORF">SAMN05421742_10194</name>
</gene>
<dbReference type="PANTHER" id="PTHR40572">
    <property type="entry name" value="PROTEIN BAX"/>
    <property type="match status" value="1"/>
</dbReference>
<dbReference type="Proteomes" id="UP000217076">
    <property type="component" value="Unassembled WGS sequence"/>
</dbReference>
<feature type="domain" description="Mannosyl-glycoprotein endo-beta-N-acetylglucosamidase-like" evidence="1">
    <location>
        <begin position="189"/>
        <end position="317"/>
    </location>
</feature>
<accession>A0A1G7TUM4</accession>
<evidence type="ECO:0000313" key="2">
    <source>
        <dbReference type="EMBL" id="SDG38429.1"/>
    </source>
</evidence>
<dbReference type="Pfam" id="PF01832">
    <property type="entry name" value="Glucosaminidase"/>
    <property type="match status" value="1"/>
</dbReference>
<sequence length="337" mass="36715">MSAFTRPAPRRFESAALGLLAVAVLGLYASALPGHLAKMGAGAQRPVALDLAAHPDIAAPPPAKPLVMDGRITAAELRRHFLAVGYTLNEVRQGSGDVPRLFVDQVPPDLKGMNDIQLRKSLFFRLTLPLVLRVNEEIAVERGRLLDLAQRLDQGGELAAADRVWLKRLAGKYGLKAEGGKIDMAELKKRVDGIPPSLALAQAAEESGWGTSRFARQGNALFGQWTMDEEAGLVPADRPDGASHAVRAFPSLLHGVEAYMRNLNTHAAYRGFRDRRAVLRETASRLDGYQLAGTLTSYSERGQEYVETLRTIISANELKTLDHAWLGEVTDQLAARL</sequence>
<dbReference type="InterPro" id="IPR053195">
    <property type="entry name" value="Bax-like"/>
</dbReference>
<dbReference type="PANTHER" id="PTHR40572:SF1">
    <property type="entry name" value="PROTEIN BAX"/>
    <property type="match status" value="1"/>
</dbReference>
<name>A0A1G7TUM4_9PROT</name>
<dbReference type="OrthoDB" id="9788155at2"/>
<keyword evidence="3" id="KW-1185">Reference proteome</keyword>
<protein>
    <submittedName>
        <fullName evidence="2">Bax protein</fullName>
    </submittedName>
</protein>
<evidence type="ECO:0000313" key="3">
    <source>
        <dbReference type="Proteomes" id="UP000217076"/>
    </source>
</evidence>
<dbReference type="AlphaFoldDB" id="A0A1G7TUM4"/>
<proteinExistence type="predicted"/>
<reference evidence="3" key="1">
    <citation type="submission" date="2016-10" db="EMBL/GenBank/DDBJ databases">
        <authorList>
            <person name="Varghese N."/>
            <person name="Submissions S."/>
        </authorList>
    </citation>
    <scope>NUCLEOTIDE SEQUENCE [LARGE SCALE GENOMIC DNA]</scope>
    <source>
        <strain evidence="3">930I</strain>
    </source>
</reference>
<organism evidence="2 3">
    <name type="scientific">Roseospirillum parvum</name>
    <dbReference type="NCBI Taxonomy" id="83401"/>
    <lineage>
        <taxon>Bacteria</taxon>
        <taxon>Pseudomonadati</taxon>
        <taxon>Pseudomonadota</taxon>
        <taxon>Alphaproteobacteria</taxon>
        <taxon>Rhodospirillales</taxon>
        <taxon>Rhodospirillaceae</taxon>
        <taxon>Roseospirillum</taxon>
    </lineage>
</organism>
<dbReference type="InterPro" id="IPR002901">
    <property type="entry name" value="MGlyc_endo_b_GlcNAc-like_dom"/>
</dbReference>
<dbReference type="GO" id="GO:0004040">
    <property type="term" value="F:amidase activity"/>
    <property type="evidence" value="ECO:0007669"/>
    <property type="project" value="InterPro"/>
</dbReference>
<evidence type="ECO:0000259" key="1">
    <source>
        <dbReference type="Pfam" id="PF01832"/>
    </source>
</evidence>
<dbReference type="Gene3D" id="1.10.530.10">
    <property type="match status" value="1"/>
</dbReference>